<evidence type="ECO:0000313" key="2">
    <source>
        <dbReference type="EMBL" id="PFH02631.1"/>
    </source>
</evidence>
<proteinExistence type="predicted"/>
<evidence type="ECO:0000313" key="3">
    <source>
        <dbReference type="Proteomes" id="UP000223596"/>
    </source>
</evidence>
<dbReference type="Proteomes" id="UP000223596">
    <property type="component" value="Unassembled WGS sequence"/>
</dbReference>
<gene>
    <name evidence="2" type="ORF">M972_111416</name>
</gene>
<dbReference type="InterPro" id="IPR009875">
    <property type="entry name" value="PilZ_domain"/>
</dbReference>
<dbReference type="Pfam" id="PF07238">
    <property type="entry name" value="PilZ"/>
    <property type="match status" value="1"/>
</dbReference>
<dbReference type="Gene3D" id="2.40.10.220">
    <property type="entry name" value="predicted glycosyltransferase like domains"/>
    <property type="match status" value="1"/>
</dbReference>
<dbReference type="RefSeq" id="WP_003517192.1">
    <property type="nucleotide sequence ID" value="NZ_CP013828.1"/>
</dbReference>
<accession>A0AB36TGB3</accession>
<protein>
    <submittedName>
        <fullName evidence="2">PilZ domain-containing protein</fullName>
    </submittedName>
</protein>
<evidence type="ECO:0000259" key="1">
    <source>
        <dbReference type="Pfam" id="PF07238"/>
    </source>
</evidence>
<organism evidence="2 3">
    <name type="scientific">Acetivibrio thermocellus AD2</name>
    <dbReference type="NCBI Taxonomy" id="1138384"/>
    <lineage>
        <taxon>Bacteria</taxon>
        <taxon>Bacillati</taxon>
        <taxon>Bacillota</taxon>
        <taxon>Clostridia</taxon>
        <taxon>Eubacteriales</taxon>
        <taxon>Oscillospiraceae</taxon>
        <taxon>Acetivibrio</taxon>
    </lineage>
</organism>
<dbReference type="EMBL" id="PDBW01000001">
    <property type="protein sequence ID" value="PFH02631.1"/>
    <property type="molecule type" value="Genomic_DNA"/>
</dbReference>
<dbReference type="GO" id="GO:0035438">
    <property type="term" value="F:cyclic-di-GMP binding"/>
    <property type="evidence" value="ECO:0007669"/>
    <property type="project" value="InterPro"/>
</dbReference>
<sequence length="236" mass="27958">MSKIKLRDFLSEGAIIRTKHCNSTNWVTNVVYAINEDWIEVDIGLEKDYIDNIIMIGDTMRCKYSTDEYEFMLIGWVTKIKLEEPQSITIKIHDVERFANRRDNYRYDIYLCSVIKANRNDEKGVFAIMTNLSQGGAAFIAKEDIEKELETAYNMQEEKNYYFEVFITPKKQLCFTGTVKRKTSNEKGFEYGVKIFDIDFQNEKTLNELLDELEKKDKEFYNKRSSFWSKNSKYNK</sequence>
<feature type="domain" description="PilZ" evidence="1">
    <location>
        <begin position="100"/>
        <end position="211"/>
    </location>
</feature>
<comment type="caution">
    <text evidence="2">The sequence shown here is derived from an EMBL/GenBank/DDBJ whole genome shotgun (WGS) entry which is preliminary data.</text>
</comment>
<dbReference type="GeneID" id="35803105"/>
<dbReference type="AlphaFoldDB" id="A0AB36TGB3"/>
<reference evidence="2 3" key="1">
    <citation type="submission" date="2017-09" db="EMBL/GenBank/DDBJ databases">
        <title>Evaluation of Pacific Biosciences Sequencing Technology to Finishing C. thermocellum Genome Sequences.</title>
        <authorList>
            <person name="Brown S."/>
        </authorList>
    </citation>
    <scope>NUCLEOTIDE SEQUENCE [LARGE SCALE GENOMIC DNA]</scope>
    <source>
        <strain evidence="2 3">AD2</strain>
    </source>
</reference>
<name>A0AB36TGB3_ACETH</name>